<feature type="transmembrane region" description="Helical" evidence="5">
    <location>
        <begin position="215"/>
        <end position="239"/>
    </location>
</feature>
<keyword evidence="7" id="KW-1185">Reference proteome</keyword>
<dbReference type="OrthoDB" id="5832279at2759"/>
<evidence type="ECO:0000256" key="3">
    <source>
        <dbReference type="ARBA" id="ARBA00022989"/>
    </source>
</evidence>
<dbReference type="Proteomes" id="UP000494040">
    <property type="component" value="Unassembled WGS sequence"/>
</dbReference>
<keyword evidence="4 5" id="KW-0472">Membrane</keyword>
<accession>A0A8I6RW49</accession>
<dbReference type="OMA" id="WLANMSV"/>
<dbReference type="InterPro" id="IPR005178">
    <property type="entry name" value="Ostalpha/TMEM184C"/>
</dbReference>
<dbReference type="Pfam" id="PF03619">
    <property type="entry name" value="Solute_trans_a"/>
    <property type="match status" value="1"/>
</dbReference>
<dbReference type="EnsemblMetazoa" id="XM_014395738.2">
    <property type="protein sequence ID" value="XP_014251224.1"/>
    <property type="gene ID" value="LOC106667657"/>
</dbReference>
<evidence type="ECO:0000313" key="7">
    <source>
        <dbReference type="Proteomes" id="UP000494040"/>
    </source>
</evidence>
<feature type="transmembrane region" description="Helical" evidence="5">
    <location>
        <begin position="48"/>
        <end position="67"/>
    </location>
</feature>
<feature type="transmembrane region" description="Helical" evidence="5">
    <location>
        <begin position="87"/>
        <end position="106"/>
    </location>
</feature>
<gene>
    <name evidence="6" type="primary">106667657</name>
</gene>
<keyword evidence="3 5" id="KW-1133">Transmembrane helix</keyword>
<keyword evidence="2 5" id="KW-0812">Transmembrane</keyword>
<evidence type="ECO:0000256" key="2">
    <source>
        <dbReference type="ARBA" id="ARBA00022692"/>
    </source>
</evidence>
<dbReference type="EnsemblMetazoa" id="XM_014395737.2">
    <property type="protein sequence ID" value="XP_014251223.1"/>
    <property type="gene ID" value="LOC106667657"/>
</dbReference>
<dbReference type="PANTHER" id="PTHR23423">
    <property type="entry name" value="ORGANIC SOLUTE TRANSPORTER-RELATED"/>
    <property type="match status" value="1"/>
</dbReference>
<feature type="transmembrane region" description="Helical" evidence="5">
    <location>
        <begin position="183"/>
        <end position="203"/>
    </location>
</feature>
<comment type="subcellular location">
    <subcellularLocation>
        <location evidence="1">Membrane</location>
        <topology evidence="1">Multi-pass membrane protein</topology>
    </subcellularLocation>
</comment>
<evidence type="ECO:0000256" key="4">
    <source>
        <dbReference type="ARBA" id="ARBA00023136"/>
    </source>
</evidence>
<feature type="transmembrane region" description="Helical" evidence="5">
    <location>
        <begin position="291"/>
        <end position="312"/>
    </location>
</feature>
<evidence type="ECO:0000256" key="5">
    <source>
        <dbReference type="SAM" id="Phobius"/>
    </source>
</evidence>
<dbReference type="AlphaFoldDB" id="A0A8I6RW49"/>
<dbReference type="KEGG" id="clec:106667657"/>
<evidence type="ECO:0000256" key="1">
    <source>
        <dbReference type="ARBA" id="ARBA00004141"/>
    </source>
</evidence>
<organism evidence="6 7">
    <name type="scientific">Cimex lectularius</name>
    <name type="common">Bed bug</name>
    <name type="synonym">Acanthia lectularia</name>
    <dbReference type="NCBI Taxonomy" id="79782"/>
    <lineage>
        <taxon>Eukaryota</taxon>
        <taxon>Metazoa</taxon>
        <taxon>Ecdysozoa</taxon>
        <taxon>Arthropoda</taxon>
        <taxon>Hexapoda</taxon>
        <taxon>Insecta</taxon>
        <taxon>Pterygota</taxon>
        <taxon>Neoptera</taxon>
        <taxon>Paraneoptera</taxon>
        <taxon>Hemiptera</taxon>
        <taxon>Heteroptera</taxon>
        <taxon>Panheteroptera</taxon>
        <taxon>Cimicomorpha</taxon>
        <taxon>Cimicidae</taxon>
        <taxon>Cimex</taxon>
    </lineage>
</organism>
<proteinExistence type="predicted"/>
<reference evidence="6" key="1">
    <citation type="submission" date="2022-01" db="UniProtKB">
        <authorList>
            <consortium name="EnsemblMetazoa"/>
        </authorList>
    </citation>
    <scope>IDENTIFICATION</scope>
</reference>
<name>A0A8I6RW49_CIMLE</name>
<evidence type="ECO:0000313" key="6">
    <source>
        <dbReference type="EnsemblMetazoa" id="XP_014251224.1"/>
    </source>
</evidence>
<dbReference type="SMART" id="SM01417">
    <property type="entry name" value="Solute_trans_a"/>
    <property type="match status" value="1"/>
</dbReference>
<evidence type="ECO:0008006" key="8">
    <source>
        <dbReference type="Google" id="ProtNLM"/>
    </source>
</evidence>
<feature type="transmembrane region" description="Helical" evidence="5">
    <location>
        <begin position="118"/>
        <end position="137"/>
    </location>
</feature>
<feature type="transmembrane region" description="Helical" evidence="5">
    <location>
        <begin position="251"/>
        <end position="271"/>
    </location>
</feature>
<dbReference type="GO" id="GO:0016020">
    <property type="term" value="C:membrane"/>
    <property type="evidence" value="ECO:0007669"/>
    <property type="project" value="UniProtKB-SubCell"/>
</dbReference>
<sequence length="353" mass="39786">MEYNVTSPNHGEDGPVLQFETSIETNVTNCNPLYIPSIDEYFTAFNELGLALFTLGGIALLIVLSLYLDTVKHIIEKAPTGTKTHSVFIMSVYPVVAIATYCATIVPRAQLLAEAVTQGMFMACLYQLFCLVVAYCGGEAEMIKKIHPGTLNMQVTPCCCWPCCSILPHVELKKKHVRALRMLVLQLPVVQGLIYMILLVMWAEEQSLYQVNYNYFQPLVVMSILFGIWGMVMTMKVTLTCLKDYHIQGKFFVLQLVLLFAKFQGFIAKIVATSDLFPCRYPITSSVYANLIYNSLIIWEIVLLCTIARLLYKKSIPIESYPIDDNSNFSNQIKSKDDKVPKEVISDRNVPVV</sequence>
<protein>
    <recommendedName>
        <fullName evidence="8">Organic solute transporter alpha-like protein</fullName>
    </recommendedName>
</protein>